<comment type="similarity">
    <text evidence="1">Belongs to the sigma-70 factor family. ECF subfamily.</text>
</comment>
<dbReference type="GO" id="GO:0016987">
    <property type="term" value="F:sigma factor activity"/>
    <property type="evidence" value="ECO:0007669"/>
    <property type="project" value="UniProtKB-KW"/>
</dbReference>
<evidence type="ECO:0000313" key="9">
    <source>
        <dbReference type="Proteomes" id="UP000677875"/>
    </source>
</evidence>
<keyword evidence="5" id="KW-0804">Transcription</keyword>
<dbReference type="InterPro" id="IPR036388">
    <property type="entry name" value="WH-like_DNA-bd_sf"/>
</dbReference>
<dbReference type="PANTHER" id="PTHR43133">
    <property type="entry name" value="RNA POLYMERASE ECF-TYPE SIGMA FACTO"/>
    <property type="match status" value="1"/>
</dbReference>
<dbReference type="InterPro" id="IPR013324">
    <property type="entry name" value="RNA_pol_sigma_r3/r4-like"/>
</dbReference>
<keyword evidence="4" id="KW-0238">DNA-binding</keyword>
<dbReference type="GO" id="GO:0003677">
    <property type="term" value="F:DNA binding"/>
    <property type="evidence" value="ECO:0007669"/>
    <property type="project" value="UniProtKB-KW"/>
</dbReference>
<evidence type="ECO:0000256" key="6">
    <source>
        <dbReference type="SAM" id="MobiDB-lite"/>
    </source>
</evidence>
<evidence type="ECO:0000259" key="7">
    <source>
        <dbReference type="Pfam" id="PF08281"/>
    </source>
</evidence>
<reference evidence="8" key="1">
    <citation type="submission" date="2021-04" db="EMBL/GenBank/DDBJ databases">
        <title>Genome seq and assembly of Streptomyces sp. RG38.</title>
        <authorList>
            <person name="Chhetri G."/>
        </authorList>
    </citation>
    <scope>NUCLEOTIDE SEQUENCE</scope>
    <source>
        <strain evidence="8">RG38</strain>
    </source>
</reference>
<dbReference type="Gene3D" id="1.10.10.10">
    <property type="entry name" value="Winged helix-like DNA-binding domain superfamily/Winged helix DNA-binding domain"/>
    <property type="match status" value="1"/>
</dbReference>
<proteinExistence type="inferred from homology"/>
<feature type="domain" description="RNA polymerase sigma factor 70 region 4 type 2" evidence="7">
    <location>
        <begin position="131"/>
        <end position="181"/>
    </location>
</feature>
<evidence type="ECO:0000256" key="5">
    <source>
        <dbReference type="ARBA" id="ARBA00023163"/>
    </source>
</evidence>
<dbReference type="Proteomes" id="UP000677875">
    <property type="component" value="Unassembled WGS sequence"/>
</dbReference>
<dbReference type="InterPro" id="IPR039425">
    <property type="entry name" value="RNA_pol_sigma-70-like"/>
</dbReference>
<evidence type="ECO:0000256" key="3">
    <source>
        <dbReference type="ARBA" id="ARBA00023082"/>
    </source>
</evidence>
<name>A0A941BAD5_9ACTN</name>
<dbReference type="RefSeq" id="WP_210876285.1">
    <property type="nucleotide sequence ID" value="NZ_JAGPNL010000011.1"/>
</dbReference>
<evidence type="ECO:0000256" key="2">
    <source>
        <dbReference type="ARBA" id="ARBA00023015"/>
    </source>
</evidence>
<keyword evidence="2" id="KW-0805">Transcription regulation</keyword>
<dbReference type="PANTHER" id="PTHR43133:SF8">
    <property type="entry name" value="RNA POLYMERASE SIGMA FACTOR HI_1459-RELATED"/>
    <property type="match status" value="1"/>
</dbReference>
<evidence type="ECO:0000256" key="4">
    <source>
        <dbReference type="ARBA" id="ARBA00023125"/>
    </source>
</evidence>
<organism evidence="8 9">
    <name type="scientific">Streptomyces tagetis</name>
    <dbReference type="NCBI Taxonomy" id="2820809"/>
    <lineage>
        <taxon>Bacteria</taxon>
        <taxon>Bacillati</taxon>
        <taxon>Actinomycetota</taxon>
        <taxon>Actinomycetes</taxon>
        <taxon>Kitasatosporales</taxon>
        <taxon>Streptomycetaceae</taxon>
        <taxon>Streptomyces</taxon>
    </lineage>
</organism>
<dbReference type="InterPro" id="IPR014284">
    <property type="entry name" value="RNA_pol_sigma-70_dom"/>
</dbReference>
<dbReference type="EMBL" id="JAGPNL010000011">
    <property type="protein sequence ID" value="MBQ0830518.1"/>
    <property type="molecule type" value="Genomic_DNA"/>
</dbReference>
<comment type="caution">
    <text evidence="8">The sequence shown here is derived from an EMBL/GenBank/DDBJ whole genome shotgun (WGS) entry which is preliminary data.</text>
</comment>
<gene>
    <name evidence="8" type="ORF">J5Y05_29120</name>
</gene>
<sequence length="196" mass="22407">MTPSLDGSRGRHTRPSPARPGRLALTFDAFHAYHRKLWMRYAHTQVGSSTSAESVVDTACARLKADWPTVLLQESVPRYAWMVLKEEVHRWLAERDLEPQVGDAAFLTALQKLLLHEMRDELRVISQEIGLYAAISALPERRYDVIVLRFLLGMDDEEVAECLGIDAATVRSHIRHARRSLARELHIPYQETDPQQ</sequence>
<dbReference type="AlphaFoldDB" id="A0A941BAD5"/>
<dbReference type="SUPFAM" id="SSF88659">
    <property type="entry name" value="Sigma3 and sigma4 domains of RNA polymerase sigma factors"/>
    <property type="match status" value="1"/>
</dbReference>
<dbReference type="Pfam" id="PF08281">
    <property type="entry name" value="Sigma70_r4_2"/>
    <property type="match status" value="1"/>
</dbReference>
<dbReference type="GO" id="GO:0006352">
    <property type="term" value="P:DNA-templated transcription initiation"/>
    <property type="evidence" value="ECO:0007669"/>
    <property type="project" value="InterPro"/>
</dbReference>
<dbReference type="NCBIfam" id="TIGR02937">
    <property type="entry name" value="sigma70-ECF"/>
    <property type="match status" value="1"/>
</dbReference>
<protein>
    <submittedName>
        <fullName evidence="8">Sigma-70 family RNA polymerase sigma factor</fullName>
    </submittedName>
</protein>
<dbReference type="InterPro" id="IPR013249">
    <property type="entry name" value="RNA_pol_sigma70_r4_t2"/>
</dbReference>
<keyword evidence="3" id="KW-0731">Sigma factor</keyword>
<accession>A0A941BAD5</accession>
<evidence type="ECO:0000256" key="1">
    <source>
        <dbReference type="ARBA" id="ARBA00010641"/>
    </source>
</evidence>
<feature type="region of interest" description="Disordered" evidence="6">
    <location>
        <begin position="1"/>
        <end position="20"/>
    </location>
</feature>
<evidence type="ECO:0000313" key="8">
    <source>
        <dbReference type="EMBL" id="MBQ0830518.1"/>
    </source>
</evidence>
<keyword evidence="9" id="KW-1185">Reference proteome</keyword>